<dbReference type="Proteomes" id="UP000594057">
    <property type="component" value="Segment"/>
</dbReference>
<evidence type="ECO:0000256" key="1">
    <source>
        <dbReference type="SAM" id="MobiDB-lite"/>
    </source>
</evidence>
<dbReference type="GeneID" id="65131561"/>
<feature type="region of interest" description="Disordered" evidence="1">
    <location>
        <begin position="324"/>
        <end position="346"/>
    </location>
</feature>
<accession>A0A7M1S1J3</accession>
<dbReference type="KEGG" id="vg:65131561"/>
<protein>
    <submittedName>
        <fullName evidence="2">Uncharacterized protein</fullName>
    </submittedName>
</protein>
<keyword evidence="3" id="KW-1185">Reference proteome</keyword>
<dbReference type="RefSeq" id="YP_010113064.1">
    <property type="nucleotide sequence ID" value="NC_055898.1"/>
</dbReference>
<name>A0A7M1S1J3_9CAUD</name>
<sequence>MKSKKKTKVPACAFGTQFKEIGSNMLEDAPDVLNTLITPFLKSNATTGGQAAAQSVSDIASGAATGYKVAGPVGAAVGAGVGLIGRSGEQARMTSFTDYDEGSLGSGIIGAFSNRKLRRKRAAIKKNAYSNRAAVQGTNYLQSEAYDDMIGMNTDTMANGGMSSSLAYVDDGELILTPDGSISKVPENNKPTDSNLVSLPEGSRVLSDKLKVPGRKETFAQLGEKMMAKKKSKYNDRFAENAAKLNEMNNNMIHDLLFAMQESVKQSKGIKPKTKLIQAAALGDEIKPGLGDRIVDAIYNPNRKWGAGVQWGTGNNQWYHVPVNPSNTQTTSSRRRTTSSTSTGLIDEGKPELPFTWYGTVNPLKPKHPELLTATNSEMAGLGDALTSQADKVTTLPKSNAYSKPEPDNNKFNWGSALSGIASLTPVMSNLFTGRPETVDAVYNPYATSISNAMRRRRYDISPAIEDLNRNRATSNYNASQINTSTGANLAYRLQSAVNTDRAIASLRSQESNVNNQYLGDYANTMNSLGQQWVNATNMANEANAQNRATARNIRRAGLSQLSQWAQNRELMRNQKARDMEMWPLYQRFLQAGFTEDDLRAMMNSNRSTIKRKGGK</sequence>
<evidence type="ECO:0000313" key="2">
    <source>
        <dbReference type="EMBL" id="QOR60091.1"/>
    </source>
</evidence>
<dbReference type="EMBL" id="MT774405">
    <property type="protein sequence ID" value="QOR60091.1"/>
    <property type="molecule type" value="Genomic_DNA"/>
</dbReference>
<reference evidence="2 3" key="1">
    <citation type="submission" date="2020-07" db="EMBL/GenBank/DDBJ databases">
        <title>Taxonomic proposal: Crassvirales, a new order of highly abundant and diverse bacterial viruses.</title>
        <authorList>
            <person name="Shkoporov A.N."/>
            <person name="Stockdale S.R."/>
            <person name="Guerin E."/>
            <person name="Ross R.P."/>
            <person name="Hill C."/>
        </authorList>
    </citation>
    <scope>NUCLEOTIDE SEQUENCE [LARGE SCALE GENOMIC DNA]</scope>
</reference>
<proteinExistence type="predicted"/>
<evidence type="ECO:0000313" key="3">
    <source>
        <dbReference type="Proteomes" id="UP000594057"/>
    </source>
</evidence>
<organism evidence="2 3">
    <name type="scientific">uncultured phage cr115_1</name>
    <dbReference type="NCBI Taxonomy" id="2772089"/>
    <lineage>
        <taxon>Viruses</taxon>
        <taxon>Duplodnaviria</taxon>
        <taxon>Heunggongvirae</taxon>
        <taxon>Uroviricota</taxon>
        <taxon>Caudoviricetes</taxon>
        <taxon>Crassvirales</taxon>
        <taxon>Suoliviridae</taxon>
        <taxon>Uncouvirinae</taxon>
        <taxon>Birpovirus</taxon>
        <taxon>Birpovirus hiberniae</taxon>
    </lineage>
</organism>